<dbReference type="AlphaFoldDB" id="A0A7W8MSL1"/>
<evidence type="ECO:0000313" key="1">
    <source>
        <dbReference type="EMBL" id="MBB5318808.1"/>
    </source>
</evidence>
<sequence>MRQLDFVCFVMVRGLWGLTCDFSGIFRMGEGKNGFLHSPFDSAHGSAGMTVGM</sequence>
<gene>
    <name evidence="1" type="ORF">HDF09_003507</name>
</gene>
<dbReference type="EMBL" id="JACHDY010000005">
    <property type="protein sequence ID" value="MBB5318808.1"/>
    <property type="molecule type" value="Genomic_DNA"/>
</dbReference>
<accession>A0A7W8MSL1</accession>
<organism evidence="1 2">
    <name type="scientific">Tunturiibacter empetritectus</name>
    <dbReference type="NCBI Taxonomy" id="3069691"/>
    <lineage>
        <taxon>Bacteria</taxon>
        <taxon>Pseudomonadati</taxon>
        <taxon>Acidobacteriota</taxon>
        <taxon>Terriglobia</taxon>
        <taxon>Terriglobales</taxon>
        <taxon>Acidobacteriaceae</taxon>
        <taxon>Tunturiibacter</taxon>
    </lineage>
</organism>
<dbReference type="Proteomes" id="UP000568106">
    <property type="component" value="Unassembled WGS sequence"/>
</dbReference>
<proteinExistence type="predicted"/>
<protein>
    <submittedName>
        <fullName evidence="1">Uncharacterized protein</fullName>
    </submittedName>
</protein>
<name>A0A7W8MSL1_9BACT</name>
<reference evidence="1" key="1">
    <citation type="submission" date="2020-08" db="EMBL/GenBank/DDBJ databases">
        <title>Genomic Encyclopedia of Type Strains, Phase IV (KMG-V): Genome sequencing to study the core and pangenomes of soil and plant-associated prokaryotes.</title>
        <authorList>
            <person name="Whitman W."/>
        </authorList>
    </citation>
    <scope>NUCLEOTIDE SEQUENCE [LARGE SCALE GENOMIC DNA]</scope>
    <source>
        <strain evidence="1">M8UP27</strain>
    </source>
</reference>
<evidence type="ECO:0000313" key="2">
    <source>
        <dbReference type="Proteomes" id="UP000568106"/>
    </source>
</evidence>
<keyword evidence="2" id="KW-1185">Reference proteome</keyword>
<comment type="caution">
    <text evidence="1">The sequence shown here is derived from an EMBL/GenBank/DDBJ whole genome shotgun (WGS) entry which is preliminary data.</text>
</comment>